<dbReference type="RefSeq" id="WP_110018771.1">
    <property type="nucleotide sequence ID" value="NZ_QGTJ01000006.1"/>
</dbReference>
<dbReference type="EMBL" id="QGTJ01000006">
    <property type="protein sequence ID" value="PWV61093.1"/>
    <property type="molecule type" value="Genomic_DNA"/>
</dbReference>
<reference evidence="1 2" key="1">
    <citation type="submission" date="2018-05" db="EMBL/GenBank/DDBJ databases">
        <title>Genomic Encyclopedia of Type Strains, Phase IV (KMG-IV): sequencing the most valuable type-strain genomes for metagenomic binning, comparative biology and taxonomic classification.</title>
        <authorList>
            <person name="Goeker M."/>
        </authorList>
    </citation>
    <scope>NUCLEOTIDE SEQUENCE [LARGE SCALE GENOMIC DNA]</scope>
    <source>
        <strain evidence="1 2">DSM 23606</strain>
    </source>
</reference>
<gene>
    <name evidence="1" type="ORF">C7443_106107</name>
</gene>
<sequence>MRWGRLFLIKLCPDKVIHESAEVYRAWEQVPDDRKWSDPVSDGWQELHRGCFRQAGIPVPTLQDKLMIIAHGSLTHVGVENSALESPGGQGFDAQDLAVWLKQWGIEEIGLISFKCCYIGAGTFLEDFIRESANKLRVGWVKGYKGPASTIERKWYDVPVIGGSTGKPYESIKREDGGLLGQAGVPLYGSDRFKIVPGHAAMNMPGSRYLLDSFREAGD</sequence>
<keyword evidence="2" id="KW-1185">Reference proteome</keyword>
<dbReference type="Proteomes" id="UP000246569">
    <property type="component" value="Unassembled WGS sequence"/>
</dbReference>
<evidence type="ECO:0000313" key="1">
    <source>
        <dbReference type="EMBL" id="PWV61093.1"/>
    </source>
</evidence>
<organism evidence="1 2">
    <name type="scientific">Plasticicumulans acidivorans</name>
    <dbReference type="NCBI Taxonomy" id="886464"/>
    <lineage>
        <taxon>Bacteria</taxon>
        <taxon>Pseudomonadati</taxon>
        <taxon>Pseudomonadota</taxon>
        <taxon>Gammaproteobacteria</taxon>
        <taxon>Candidatus Competibacteraceae</taxon>
        <taxon>Plasticicumulans</taxon>
    </lineage>
</organism>
<dbReference type="AlphaFoldDB" id="A0A317MUW3"/>
<proteinExistence type="predicted"/>
<dbReference type="OrthoDB" id="6447439at2"/>
<comment type="caution">
    <text evidence="1">The sequence shown here is derived from an EMBL/GenBank/DDBJ whole genome shotgun (WGS) entry which is preliminary data.</text>
</comment>
<evidence type="ECO:0000313" key="2">
    <source>
        <dbReference type="Proteomes" id="UP000246569"/>
    </source>
</evidence>
<protein>
    <submittedName>
        <fullName evidence="1">Uncharacterized protein</fullName>
    </submittedName>
</protein>
<name>A0A317MUW3_9GAMM</name>
<accession>A0A317MUW3</accession>